<evidence type="ECO:0000259" key="1">
    <source>
        <dbReference type="Pfam" id="PF14534"/>
    </source>
</evidence>
<dbReference type="Gene3D" id="3.10.450.50">
    <property type="match status" value="1"/>
</dbReference>
<dbReference type="EMBL" id="JAENJH010000006">
    <property type="protein sequence ID" value="MBK1787168.1"/>
    <property type="molecule type" value="Genomic_DNA"/>
</dbReference>
<protein>
    <submittedName>
        <fullName evidence="2">DUF4440 domain-containing protein</fullName>
    </submittedName>
</protein>
<evidence type="ECO:0000313" key="2">
    <source>
        <dbReference type="EMBL" id="MBK1787168.1"/>
    </source>
</evidence>
<evidence type="ECO:0000313" key="3">
    <source>
        <dbReference type="Proteomes" id="UP000635245"/>
    </source>
</evidence>
<dbReference type="RefSeq" id="WP_200321508.1">
    <property type="nucleotide sequence ID" value="NZ_JAENJH010000006.1"/>
</dbReference>
<dbReference type="SUPFAM" id="SSF54427">
    <property type="entry name" value="NTF2-like"/>
    <property type="match status" value="1"/>
</dbReference>
<gene>
    <name evidence="2" type="ORF">JHE00_22820</name>
</gene>
<feature type="domain" description="DUF4440" evidence="1">
    <location>
        <begin position="5"/>
        <end position="110"/>
    </location>
</feature>
<sequence length="119" mass="13181">MSTLAEAQEQRYAAMAAGDADALALLLDDRLVYTHSRGDRDDKAAYLDRIRSGELLYGPITHREDPPLLLDGAAIVVGEMATEVRARGTTRLMRNAFLAVWSDHDGRWLLTAYQPTPLP</sequence>
<organism evidence="2 3">
    <name type="scientific">Prauserella cavernicola</name>
    <dbReference type="NCBI Taxonomy" id="2800127"/>
    <lineage>
        <taxon>Bacteria</taxon>
        <taxon>Bacillati</taxon>
        <taxon>Actinomycetota</taxon>
        <taxon>Actinomycetes</taxon>
        <taxon>Pseudonocardiales</taxon>
        <taxon>Pseudonocardiaceae</taxon>
        <taxon>Prauserella</taxon>
    </lineage>
</organism>
<dbReference type="InterPro" id="IPR032710">
    <property type="entry name" value="NTF2-like_dom_sf"/>
</dbReference>
<dbReference type="InterPro" id="IPR027843">
    <property type="entry name" value="DUF4440"/>
</dbReference>
<proteinExistence type="predicted"/>
<keyword evidence="3" id="KW-1185">Reference proteome</keyword>
<dbReference type="Pfam" id="PF14534">
    <property type="entry name" value="DUF4440"/>
    <property type="match status" value="1"/>
</dbReference>
<dbReference type="Proteomes" id="UP000635245">
    <property type="component" value="Unassembled WGS sequence"/>
</dbReference>
<reference evidence="2" key="1">
    <citation type="submission" date="2020-12" db="EMBL/GenBank/DDBJ databases">
        <title>Prauserella sp. ASG 168, a novel actinomycete isolated from cave rock.</title>
        <authorList>
            <person name="Suriyachadkun C."/>
        </authorList>
    </citation>
    <scope>NUCLEOTIDE SEQUENCE</scope>
    <source>
        <strain evidence="2">ASG 168</strain>
    </source>
</reference>
<accession>A0A934V7X7</accession>
<name>A0A934V7X7_9PSEU</name>
<dbReference type="AlphaFoldDB" id="A0A934V7X7"/>
<comment type="caution">
    <text evidence="2">The sequence shown here is derived from an EMBL/GenBank/DDBJ whole genome shotgun (WGS) entry which is preliminary data.</text>
</comment>